<accession>A0AAW5SZF1</accession>
<protein>
    <submittedName>
        <fullName evidence="4">TetR/AcrR family transcriptional regulator</fullName>
    </submittedName>
</protein>
<dbReference type="SUPFAM" id="SSF46689">
    <property type="entry name" value="Homeodomain-like"/>
    <property type="match status" value="1"/>
</dbReference>
<reference evidence="4" key="2">
    <citation type="journal article" date="2022" name="BMC Genomics">
        <title>Comparative genome analysis of mycobacteria focusing on tRNA and non-coding RNA.</title>
        <authorList>
            <person name="Behra P.R.K."/>
            <person name="Pettersson B.M.F."/>
            <person name="Ramesh M."/>
            <person name="Das S."/>
            <person name="Dasgupta S."/>
            <person name="Kirsebom L.A."/>
        </authorList>
    </citation>
    <scope>NUCLEOTIDE SEQUENCE</scope>
    <source>
        <strain evidence="4">DSM 44242</strain>
    </source>
</reference>
<dbReference type="GO" id="GO:0003677">
    <property type="term" value="F:DNA binding"/>
    <property type="evidence" value="ECO:0007669"/>
    <property type="project" value="UniProtKB-UniRule"/>
</dbReference>
<keyword evidence="1 2" id="KW-0238">DNA-binding</keyword>
<reference evidence="4" key="1">
    <citation type="submission" date="2020-07" db="EMBL/GenBank/DDBJ databases">
        <authorList>
            <person name="Pettersson B.M.F."/>
            <person name="Behra P.R.K."/>
            <person name="Ramesh M."/>
            <person name="Das S."/>
            <person name="Dasgupta S."/>
            <person name="Kirsebom L.A."/>
        </authorList>
    </citation>
    <scope>NUCLEOTIDE SEQUENCE</scope>
    <source>
        <strain evidence="4">DSM 44242</strain>
    </source>
</reference>
<proteinExistence type="predicted"/>
<sequence length="245" mass="26555">MTTSSSSKSPVRSRSLTSVNAVDFPSRDDGTVKDRLIRAADEEITARGINAVQMEVVAKIAGVSRATAFRQLGSVSEMLVQVALLRARRHVLQVEAIMAAKTGVFAKIEAALVYTAQELPSDPSISALIAQHSATVHDPRVHQVAVDAMGPVLVEGQQSGEVRTDIEIDEMVDFLVEQTYLAAEEIDRSEDEVIRRFRHFIIPGLAASNGFSGERVSRTMEVQVAVGAALDALNNLADQLRHNKP</sequence>
<dbReference type="Pfam" id="PF00440">
    <property type="entry name" value="TetR_N"/>
    <property type="match status" value="1"/>
</dbReference>
<feature type="DNA-binding region" description="H-T-H motif" evidence="2">
    <location>
        <begin position="53"/>
        <end position="72"/>
    </location>
</feature>
<comment type="caution">
    <text evidence="4">The sequence shown here is derived from an EMBL/GenBank/DDBJ whole genome shotgun (WGS) entry which is preliminary data.</text>
</comment>
<feature type="domain" description="HTH tetR-type" evidence="3">
    <location>
        <begin position="30"/>
        <end position="90"/>
    </location>
</feature>
<dbReference type="InterPro" id="IPR001647">
    <property type="entry name" value="HTH_TetR"/>
</dbReference>
<evidence type="ECO:0000256" key="2">
    <source>
        <dbReference type="PROSITE-ProRule" id="PRU00335"/>
    </source>
</evidence>
<dbReference type="PROSITE" id="PS50977">
    <property type="entry name" value="HTH_TETR_2"/>
    <property type="match status" value="1"/>
</dbReference>
<organism evidence="4 5">
    <name type="scientific">Mycolicibacterium porcinum</name>
    <dbReference type="NCBI Taxonomy" id="39693"/>
    <lineage>
        <taxon>Bacteria</taxon>
        <taxon>Bacillati</taxon>
        <taxon>Actinomycetota</taxon>
        <taxon>Actinomycetes</taxon>
        <taxon>Mycobacteriales</taxon>
        <taxon>Mycobacteriaceae</taxon>
        <taxon>Mycolicibacterium</taxon>
    </lineage>
</organism>
<dbReference type="Proteomes" id="UP001141659">
    <property type="component" value="Unassembled WGS sequence"/>
</dbReference>
<name>A0AAW5SZF1_9MYCO</name>
<evidence type="ECO:0000313" key="4">
    <source>
        <dbReference type="EMBL" id="MCV7388201.1"/>
    </source>
</evidence>
<evidence type="ECO:0000256" key="1">
    <source>
        <dbReference type="ARBA" id="ARBA00023125"/>
    </source>
</evidence>
<dbReference type="AlphaFoldDB" id="A0AAW5SZF1"/>
<dbReference type="InterPro" id="IPR009057">
    <property type="entry name" value="Homeodomain-like_sf"/>
</dbReference>
<dbReference type="EMBL" id="JACKVC010000010">
    <property type="protein sequence ID" value="MCV7388201.1"/>
    <property type="molecule type" value="Genomic_DNA"/>
</dbReference>
<dbReference type="Gene3D" id="1.10.357.10">
    <property type="entry name" value="Tetracycline Repressor, domain 2"/>
    <property type="match status" value="1"/>
</dbReference>
<gene>
    <name evidence="4" type="ORF">H5P34_09090</name>
</gene>
<evidence type="ECO:0000259" key="3">
    <source>
        <dbReference type="PROSITE" id="PS50977"/>
    </source>
</evidence>
<evidence type="ECO:0000313" key="5">
    <source>
        <dbReference type="Proteomes" id="UP001141659"/>
    </source>
</evidence>